<dbReference type="RefSeq" id="WP_322777395.1">
    <property type="nucleotide sequence ID" value="NZ_JARJFB010000150.1"/>
</dbReference>
<reference evidence="1 2" key="1">
    <citation type="submission" date="2023-03" db="EMBL/GenBank/DDBJ databases">
        <title>Host association and intracellularity evolved multiple times independently in the Rickettsiales.</title>
        <authorList>
            <person name="Castelli M."/>
            <person name="Nardi T."/>
            <person name="Gammuto L."/>
            <person name="Bellinzona G."/>
            <person name="Sabaneyeva E."/>
            <person name="Potekhin A."/>
            <person name="Serra V."/>
            <person name="Petroni G."/>
            <person name="Sassera D."/>
        </authorList>
    </citation>
    <scope>NUCLEOTIDE SEQUENCE [LARGE SCALE GENOMIC DNA]</scope>
    <source>
        <strain evidence="1 2">Sr 2-6</strain>
    </source>
</reference>
<dbReference type="EMBL" id="JARJFB010000150">
    <property type="protein sequence ID" value="MEA0971490.1"/>
    <property type="molecule type" value="Genomic_DNA"/>
</dbReference>
<proteinExistence type="predicted"/>
<sequence length="104" mass="11854">MSLWLSYDGINGTTALPKAIRCESLLLSIQSVMKNEHDNVINQLRKLSSFVQSKNFKTPEEMTKTLKDTTDPMVTYKTLLKTYQDHFVRTMQKGIATLTKGVLK</sequence>
<organism evidence="1 2">
    <name type="scientific">Candidatus Megaera venefica</name>
    <dbReference type="NCBI Taxonomy" id="2055910"/>
    <lineage>
        <taxon>Bacteria</taxon>
        <taxon>Pseudomonadati</taxon>
        <taxon>Pseudomonadota</taxon>
        <taxon>Alphaproteobacteria</taxon>
        <taxon>Rickettsiales</taxon>
        <taxon>Rickettsiaceae</taxon>
        <taxon>Candidatus Megaera</taxon>
    </lineage>
</organism>
<evidence type="ECO:0000313" key="1">
    <source>
        <dbReference type="EMBL" id="MEA0971490.1"/>
    </source>
</evidence>
<dbReference type="Proteomes" id="UP001291687">
    <property type="component" value="Unassembled WGS sequence"/>
</dbReference>
<comment type="caution">
    <text evidence="1">The sequence shown here is derived from an EMBL/GenBank/DDBJ whole genome shotgun (WGS) entry which is preliminary data.</text>
</comment>
<name>A0ABU5NE93_9RICK</name>
<keyword evidence="2" id="KW-1185">Reference proteome</keyword>
<accession>A0ABU5NE93</accession>
<protein>
    <submittedName>
        <fullName evidence="1">Uncharacterized protein</fullName>
    </submittedName>
</protein>
<gene>
    <name evidence="1" type="ORF">Megvenef_01469</name>
</gene>
<evidence type="ECO:0000313" key="2">
    <source>
        <dbReference type="Proteomes" id="UP001291687"/>
    </source>
</evidence>